<feature type="region of interest" description="Disordered" evidence="1">
    <location>
        <begin position="192"/>
        <end position="223"/>
    </location>
</feature>
<proteinExistence type="predicted"/>
<evidence type="ECO:0000313" key="2">
    <source>
        <dbReference type="EMBL" id="BFF92100.1"/>
    </source>
</evidence>
<evidence type="ECO:0000313" key="3">
    <source>
        <dbReference type="Proteomes" id="UP001500889"/>
    </source>
</evidence>
<sequence length="382" mass="41516">MENAFIKRRTLTLSTRLLHKRHSASPQNCGRPGGGQDVSIDAPGSPSSIVCPLDDVECTPPNKKSLSLDDSVDFSPCMDISLSPNCLFSQTLATQSPEVGWRWNRNSNNNASANVNPKKINTTTDSGFDSAELAAGKLKDRRRQLTMKGCEDRRTQQDNEMWRAKQIRARDLLKERCDKLHRQLDQVAVSETPKPAAAMAAPPVAARTRSASKRPAPEPEPAADPAFADFLNDSETDMFLLEASQQLESKMETQVTGLTATTTTPTSHHKTKRPSFYMKFLEDESESEDWLSALEEAVDQATNPKKPRTSLQRYKSMPTTGDSSAANSCGDGNDGNGTAAAASSSSGLSSLAETPRIKRHASSHALSPATSHARGKLFGSRK</sequence>
<feature type="region of interest" description="Disordered" evidence="1">
    <location>
        <begin position="296"/>
        <end position="382"/>
    </location>
</feature>
<feature type="compositionally biased region" description="Polar residues" evidence="1">
    <location>
        <begin position="309"/>
        <end position="327"/>
    </location>
</feature>
<gene>
    <name evidence="2" type="ORF">DMAD_10230</name>
</gene>
<dbReference type="EMBL" id="AP029263">
    <property type="protein sequence ID" value="BFF92100.1"/>
    <property type="molecule type" value="Genomic_DNA"/>
</dbReference>
<feature type="compositionally biased region" description="Basic residues" evidence="1">
    <location>
        <begin position="373"/>
        <end position="382"/>
    </location>
</feature>
<name>A0AAU9F8V2_DROMD</name>
<evidence type="ECO:0000256" key="1">
    <source>
        <dbReference type="SAM" id="MobiDB-lite"/>
    </source>
</evidence>
<accession>A0AAU9F8V2</accession>
<dbReference type="AlphaFoldDB" id="A0AAU9F8V2"/>
<protein>
    <submittedName>
        <fullName evidence="2">Uncharacterized protein</fullName>
    </submittedName>
</protein>
<reference evidence="2 3" key="1">
    <citation type="submission" date="2024-02" db="EMBL/GenBank/DDBJ databases">
        <title>A chromosome-level genome assembly of Drosophila madeirensis, a fruit fly species endemic to Madeira island.</title>
        <authorList>
            <person name="Tomihara K."/>
            <person name="Llopart A."/>
            <person name="Yamamoto D."/>
        </authorList>
    </citation>
    <scope>NUCLEOTIDE SEQUENCE [LARGE SCALE GENOMIC DNA]</scope>
    <source>
        <strain evidence="2 3">RF1</strain>
    </source>
</reference>
<organism evidence="2 3">
    <name type="scientific">Drosophila madeirensis</name>
    <name type="common">Fruit fly</name>
    <dbReference type="NCBI Taxonomy" id="30013"/>
    <lineage>
        <taxon>Eukaryota</taxon>
        <taxon>Metazoa</taxon>
        <taxon>Ecdysozoa</taxon>
        <taxon>Arthropoda</taxon>
        <taxon>Hexapoda</taxon>
        <taxon>Insecta</taxon>
        <taxon>Pterygota</taxon>
        <taxon>Neoptera</taxon>
        <taxon>Endopterygota</taxon>
        <taxon>Diptera</taxon>
        <taxon>Brachycera</taxon>
        <taxon>Muscomorpha</taxon>
        <taxon>Ephydroidea</taxon>
        <taxon>Drosophilidae</taxon>
        <taxon>Drosophila</taxon>
        <taxon>Sophophora</taxon>
    </lineage>
</organism>
<feature type="compositionally biased region" description="Low complexity" evidence="1">
    <location>
        <begin position="336"/>
        <end position="352"/>
    </location>
</feature>
<dbReference type="Proteomes" id="UP001500889">
    <property type="component" value="Chromosome O"/>
</dbReference>
<feature type="region of interest" description="Disordered" evidence="1">
    <location>
        <begin position="108"/>
        <end position="127"/>
    </location>
</feature>
<feature type="compositionally biased region" description="Low complexity" evidence="1">
    <location>
        <begin position="193"/>
        <end position="206"/>
    </location>
</feature>
<feature type="region of interest" description="Disordered" evidence="1">
    <location>
        <begin position="21"/>
        <end position="44"/>
    </location>
</feature>
<keyword evidence="3" id="KW-1185">Reference proteome</keyword>